<dbReference type="GO" id="GO:0004725">
    <property type="term" value="F:protein tyrosine phosphatase activity"/>
    <property type="evidence" value="ECO:0007669"/>
    <property type="project" value="UniProtKB-EC"/>
</dbReference>
<organism evidence="5 6">
    <name type="scientific">Alteromonas profundi</name>
    <dbReference type="NCBI Taxonomy" id="2696062"/>
    <lineage>
        <taxon>Bacteria</taxon>
        <taxon>Pseudomonadati</taxon>
        <taxon>Pseudomonadota</taxon>
        <taxon>Gammaproteobacteria</taxon>
        <taxon>Alteromonadales</taxon>
        <taxon>Alteromonadaceae</taxon>
        <taxon>Alteromonas/Salinimonas group</taxon>
        <taxon>Alteromonas</taxon>
    </lineage>
</organism>
<dbReference type="AlphaFoldDB" id="A0A7X5LII1"/>
<dbReference type="SUPFAM" id="SSF89550">
    <property type="entry name" value="PHP domain-like"/>
    <property type="match status" value="1"/>
</dbReference>
<dbReference type="PANTHER" id="PTHR39181:SF1">
    <property type="entry name" value="TYROSINE-PROTEIN PHOSPHATASE YWQE"/>
    <property type="match status" value="1"/>
</dbReference>
<name>A0A7X5LII1_9ALTE</name>
<evidence type="ECO:0000256" key="2">
    <source>
        <dbReference type="ARBA" id="ARBA00013064"/>
    </source>
</evidence>
<comment type="similarity">
    <text evidence="1">Belongs to the metallo-dependent hydrolases superfamily. CpsB/CapC family.</text>
</comment>
<evidence type="ECO:0000256" key="1">
    <source>
        <dbReference type="ARBA" id="ARBA00005750"/>
    </source>
</evidence>
<dbReference type="InterPro" id="IPR016667">
    <property type="entry name" value="Caps_polysacc_synth_CpsB/CapC"/>
</dbReference>
<comment type="catalytic activity">
    <reaction evidence="4">
        <text>O-phospho-L-tyrosyl-[protein] + H2O = L-tyrosyl-[protein] + phosphate</text>
        <dbReference type="Rhea" id="RHEA:10684"/>
        <dbReference type="Rhea" id="RHEA-COMP:10136"/>
        <dbReference type="Rhea" id="RHEA-COMP:20101"/>
        <dbReference type="ChEBI" id="CHEBI:15377"/>
        <dbReference type="ChEBI" id="CHEBI:43474"/>
        <dbReference type="ChEBI" id="CHEBI:46858"/>
        <dbReference type="ChEBI" id="CHEBI:61978"/>
        <dbReference type="EC" id="3.1.3.48"/>
    </reaction>
</comment>
<sequence>MIDLHSHILPDIDDGARSMDMSLDMARQAVENGITHMVCTPHIHAGYFDNTFKAIEQSYILLKARLDSEQIPLQLSFGAEVRVSEQIPSWILHNEIPFIGKFASRKVLLLEMPHSHVPVGIEMLIKWLLENNIQPLIAHPERNRELLADNGKFEWLRRTNVIFQLTAGALVGRFGAKVNEFALKLIQERKIQVVASDTHNLTKRPNDMAKAYEVVAMLNEDYAKEVFYSRPASIVIRSDNIY</sequence>
<evidence type="ECO:0000313" key="5">
    <source>
        <dbReference type="EMBL" id="NDV89949.1"/>
    </source>
</evidence>
<dbReference type="Gene3D" id="3.20.20.140">
    <property type="entry name" value="Metal-dependent hydrolases"/>
    <property type="match status" value="1"/>
</dbReference>
<dbReference type="PANTHER" id="PTHR39181">
    <property type="entry name" value="TYROSINE-PROTEIN PHOSPHATASE YWQE"/>
    <property type="match status" value="1"/>
</dbReference>
<dbReference type="Proteomes" id="UP000470213">
    <property type="component" value="Unassembled WGS sequence"/>
</dbReference>
<protein>
    <recommendedName>
        <fullName evidence="2">protein-tyrosine-phosphatase</fullName>
        <ecNumber evidence="2">3.1.3.48</ecNumber>
    </recommendedName>
</protein>
<proteinExistence type="inferred from homology"/>
<evidence type="ECO:0000256" key="4">
    <source>
        <dbReference type="ARBA" id="ARBA00051722"/>
    </source>
</evidence>
<dbReference type="PIRSF" id="PIRSF016557">
    <property type="entry name" value="Caps_synth_CpsB"/>
    <property type="match status" value="1"/>
</dbReference>
<reference evidence="5 6" key="1">
    <citation type="submission" date="2020-01" db="EMBL/GenBank/DDBJ databases">
        <authorList>
            <person name="Chen J."/>
            <person name="Zhu S."/>
            <person name="Yang J."/>
        </authorList>
    </citation>
    <scope>NUCLEOTIDE SEQUENCE [LARGE SCALE GENOMIC DNA]</scope>
    <source>
        <strain evidence="5 6">345S023</strain>
    </source>
</reference>
<dbReference type="RefSeq" id="WP_163083549.1">
    <property type="nucleotide sequence ID" value="NZ_JAAAWN010000002.1"/>
</dbReference>
<dbReference type="InterPro" id="IPR016195">
    <property type="entry name" value="Pol/histidinol_Pase-like"/>
</dbReference>
<dbReference type="EMBL" id="JAAAWN010000002">
    <property type="protein sequence ID" value="NDV89949.1"/>
    <property type="molecule type" value="Genomic_DNA"/>
</dbReference>
<dbReference type="EC" id="3.1.3.48" evidence="2"/>
<dbReference type="Pfam" id="PF19567">
    <property type="entry name" value="CpsB_CapC"/>
    <property type="match status" value="1"/>
</dbReference>
<keyword evidence="3" id="KW-0378">Hydrolase</keyword>
<comment type="caution">
    <text evidence="5">The sequence shown here is derived from an EMBL/GenBank/DDBJ whole genome shotgun (WGS) entry which is preliminary data.</text>
</comment>
<evidence type="ECO:0000256" key="3">
    <source>
        <dbReference type="ARBA" id="ARBA00022801"/>
    </source>
</evidence>
<keyword evidence="6" id="KW-1185">Reference proteome</keyword>
<gene>
    <name evidence="5" type="ORF">GTH32_01900</name>
</gene>
<accession>A0A7X5LII1</accession>
<dbReference type="GO" id="GO:0030145">
    <property type="term" value="F:manganese ion binding"/>
    <property type="evidence" value="ECO:0007669"/>
    <property type="project" value="InterPro"/>
</dbReference>
<evidence type="ECO:0000313" key="6">
    <source>
        <dbReference type="Proteomes" id="UP000470213"/>
    </source>
</evidence>